<dbReference type="AlphaFoldDB" id="A0AAJ6NQK1"/>
<proteinExistence type="predicted"/>
<dbReference type="Proteomes" id="UP001223520">
    <property type="component" value="Chromosome"/>
</dbReference>
<dbReference type="EMBL" id="CP124543">
    <property type="protein sequence ID" value="WGV24767.1"/>
    <property type="molecule type" value="Genomic_DNA"/>
</dbReference>
<feature type="region of interest" description="Disordered" evidence="1">
    <location>
        <begin position="203"/>
        <end position="222"/>
    </location>
</feature>
<accession>A0AAJ6NQK1</accession>
<feature type="compositionally biased region" description="Acidic residues" evidence="1">
    <location>
        <begin position="210"/>
        <end position="222"/>
    </location>
</feature>
<name>A0AAJ6NQK1_9CYAN</name>
<gene>
    <name evidence="2" type="ORF">QI031_23835</name>
</gene>
<protein>
    <submittedName>
        <fullName evidence="2">Uncharacterized protein</fullName>
    </submittedName>
</protein>
<evidence type="ECO:0000256" key="1">
    <source>
        <dbReference type="SAM" id="MobiDB-lite"/>
    </source>
</evidence>
<sequence>MTKHDTWVRLKPGSPYEPVLDLFPNGMIPMRDPFPLERVTINNEQVALWIIDFERLEPNQANALAQLIATRRNGDVTEVMEEAVFQGGFAMASGWVESMECEAEGFQRSKEIADFFETAPQPPSARAWREFYNSQHDRWIEGDEQAPPINSIDDIDPRLRTPELEQRFKMRQIEQAIAAGGYSVFDVLSGRATVDVLNQIDPNNEWSLVGDDDDFEDSEIYE</sequence>
<reference evidence="2 3" key="1">
    <citation type="journal article" date="2023" name="Limnol Oceanogr Lett">
        <title>Environmental adaptations by the intertidal Antarctic cyanobacterium Halotia branconii CENA392 as revealed using long-read genome sequencing.</title>
        <authorList>
            <person name="Dextro R.B."/>
            <person name="Delbaje E."/>
            <person name="Freitas P.N.N."/>
            <person name="Geraldes V."/>
            <person name="Pinto E."/>
            <person name="Long P.F."/>
            <person name="Fiore M.F."/>
        </authorList>
    </citation>
    <scope>NUCLEOTIDE SEQUENCE [LARGE SCALE GENOMIC DNA]</scope>
    <source>
        <strain evidence="2 3">CENA392</strain>
    </source>
</reference>
<evidence type="ECO:0000313" key="3">
    <source>
        <dbReference type="Proteomes" id="UP001223520"/>
    </source>
</evidence>
<keyword evidence="3" id="KW-1185">Reference proteome</keyword>
<organism evidence="2 3">
    <name type="scientific">Halotia branconii CENA392</name>
    <dbReference type="NCBI Taxonomy" id="1539056"/>
    <lineage>
        <taxon>Bacteria</taxon>
        <taxon>Bacillati</taxon>
        <taxon>Cyanobacteriota</taxon>
        <taxon>Cyanophyceae</taxon>
        <taxon>Nostocales</taxon>
        <taxon>Nodulariaceae</taxon>
        <taxon>Halotia</taxon>
    </lineage>
</organism>
<dbReference type="RefSeq" id="WP_281482080.1">
    <property type="nucleotide sequence ID" value="NZ_CP124543.1"/>
</dbReference>
<dbReference type="KEGG" id="hbq:QI031_23835"/>
<evidence type="ECO:0000313" key="2">
    <source>
        <dbReference type="EMBL" id="WGV24767.1"/>
    </source>
</evidence>